<name>A0AAN5CUU9_9BILA</name>
<evidence type="ECO:0000313" key="2">
    <source>
        <dbReference type="EMBL" id="GMR51303.1"/>
    </source>
</evidence>
<organism evidence="2 3">
    <name type="scientific">Pristionchus mayeri</name>
    <dbReference type="NCBI Taxonomy" id="1317129"/>
    <lineage>
        <taxon>Eukaryota</taxon>
        <taxon>Metazoa</taxon>
        <taxon>Ecdysozoa</taxon>
        <taxon>Nematoda</taxon>
        <taxon>Chromadorea</taxon>
        <taxon>Rhabditida</taxon>
        <taxon>Rhabditina</taxon>
        <taxon>Diplogasteromorpha</taxon>
        <taxon>Diplogasteroidea</taxon>
        <taxon>Neodiplogasteridae</taxon>
        <taxon>Pristionchus</taxon>
    </lineage>
</organism>
<dbReference type="Gene3D" id="1.20.1070.10">
    <property type="entry name" value="Rhodopsin 7-helix transmembrane proteins"/>
    <property type="match status" value="1"/>
</dbReference>
<keyword evidence="1" id="KW-0472">Membrane</keyword>
<dbReference type="PANTHER" id="PTHR22943">
    <property type="entry name" value="7-TRANSMEMBRANE DOMAIN RECEPTOR C.ELEGANS"/>
    <property type="match status" value="1"/>
</dbReference>
<evidence type="ECO:0008006" key="4">
    <source>
        <dbReference type="Google" id="ProtNLM"/>
    </source>
</evidence>
<comment type="caution">
    <text evidence="2">The sequence shown here is derived from an EMBL/GenBank/DDBJ whole genome shotgun (WGS) entry which is preliminary data.</text>
</comment>
<keyword evidence="1" id="KW-1133">Transmembrane helix</keyword>
<evidence type="ECO:0000256" key="1">
    <source>
        <dbReference type="SAM" id="Phobius"/>
    </source>
</evidence>
<reference evidence="3" key="1">
    <citation type="submission" date="2022-10" db="EMBL/GenBank/DDBJ databases">
        <title>Genome assembly of Pristionchus species.</title>
        <authorList>
            <person name="Yoshida K."/>
            <person name="Sommer R.J."/>
        </authorList>
    </citation>
    <scope>NUCLEOTIDE SEQUENCE [LARGE SCALE GENOMIC DNA]</scope>
    <source>
        <strain evidence="3">RS5460</strain>
    </source>
</reference>
<dbReference type="Pfam" id="PF10326">
    <property type="entry name" value="7TM_GPCR_Str"/>
    <property type="match status" value="1"/>
</dbReference>
<sequence length="102" mass="11776">QNRPGYGAPTYWIFQPDGTKKWTWLPITTMTTGLSVIFSAAIIILLCLARILREMRSVKKHLESKTIRMQRKLVRALLWQTIVPIIFSYIPISIVVFAPLFT</sequence>
<dbReference type="EMBL" id="BTRK01000005">
    <property type="protein sequence ID" value="GMR51303.1"/>
    <property type="molecule type" value="Genomic_DNA"/>
</dbReference>
<feature type="transmembrane region" description="Helical" evidence="1">
    <location>
        <begin position="73"/>
        <end position="101"/>
    </location>
</feature>
<feature type="transmembrane region" description="Helical" evidence="1">
    <location>
        <begin position="24"/>
        <end position="52"/>
    </location>
</feature>
<dbReference type="Proteomes" id="UP001328107">
    <property type="component" value="Unassembled WGS sequence"/>
</dbReference>
<keyword evidence="3" id="KW-1185">Reference proteome</keyword>
<proteinExistence type="predicted"/>
<dbReference type="SUPFAM" id="SSF81321">
    <property type="entry name" value="Family A G protein-coupled receptor-like"/>
    <property type="match status" value="1"/>
</dbReference>
<evidence type="ECO:0000313" key="3">
    <source>
        <dbReference type="Proteomes" id="UP001328107"/>
    </source>
</evidence>
<keyword evidence="1" id="KW-0812">Transmembrane</keyword>
<protein>
    <recommendedName>
        <fullName evidence="4">G protein-coupled receptor</fullName>
    </recommendedName>
</protein>
<gene>
    <name evidence="2" type="ORF">PMAYCL1PPCAC_21498</name>
</gene>
<dbReference type="InterPro" id="IPR019428">
    <property type="entry name" value="7TM_GPCR_serpentine_rcpt_Str"/>
</dbReference>
<feature type="non-terminal residue" evidence="2">
    <location>
        <position position="1"/>
    </location>
</feature>
<feature type="non-terminal residue" evidence="2">
    <location>
        <position position="102"/>
    </location>
</feature>
<dbReference type="PANTHER" id="PTHR22943:SF248">
    <property type="entry name" value="SEVEN TM RECEPTOR"/>
    <property type="match status" value="1"/>
</dbReference>
<accession>A0AAN5CUU9</accession>
<dbReference type="AlphaFoldDB" id="A0AAN5CUU9"/>